<organism evidence="1 2">
    <name type="scientific">Nitrolancea hollandica Lb</name>
    <dbReference type="NCBI Taxonomy" id="1129897"/>
    <lineage>
        <taxon>Bacteria</taxon>
        <taxon>Pseudomonadati</taxon>
        <taxon>Thermomicrobiota</taxon>
        <taxon>Thermomicrobia</taxon>
        <taxon>Sphaerobacterales</taxon>
        <taxon>Sphaerobacterineae</taxon>
        <taxon>Sphaerobacteraceae</taxon>
        <taxon>Nitrolancea</taxon>
    </lineage>
</organism>
<proteinExistence type="predicted"/>
<protein>
    <submittedName>
        <fullName evidence="1">Uncharacterized protein</fullName>
    </submittedName>
</protein>
<gene>
    <name evidence="1" type="ORF">NITHO_2040002</name>
</gene>
<evidence type="ECO:0000313" key="1">
    <source>
        <dbReference type="EMBL" id="CCF83221.1"/>
    </source>
</evidence>
<sequence length="47" mass="5136">MGSDQKITHRVHAILPNAHRIAENVGFVFGGQYLSGSDISQDRDEPA</sequence>
<keyword evidence="2" id="KW-1185">Reference proteome</keyword>
<name>I4EEV9_9BACT</name>
<reference evidence="1 2" key="1">
    <citation type="journal article" date="2012" name="ISME J.">
        <title>Nitrification expanded: discovery, physiology and genomics of a nitrite-oxidizing bacterium from the phylum Chloroflexi.</title>
        <authorList>
            <person name="Sorokin D.Y."/>
            <person name="Lucker S."/>
            <person name="Vejmelkova D."/>
            <person name="Kostrikina N.A."/>
            <person name="Kleerebezem R."/>
            <person name="Rijpstra W.I."/>
            <person name="Damste J.S."/>
            <person name="Le Paslier D."/>
            <person name="Muyzer G."/>
            <person name="Wagner M."/>
            <person name="van Loosdrecht M.C."/>
            <person name="Daims H."/>
        </authorList>
    </citation>
    <scope>NUCLEOTIDE SEQUENCE [LARGE SCALE GENOMIC DNA]</scope>
    <source>
        <strain evidence="2">none</strain>
    </source>
</reference>
<comment type="caution">
    <text evidence="1">The sequence shown here is derived from an EMBL/GenBank/DDBJ whole genome shotgun (WGS) entry which is preliminary data.</text>
</comment>
<accession>I4EEV9</accession>
<dbReference type="Proteomes" id="UP000004221">
    <property type="component" value="Unassembled WGS sequence"/>
</dbReference>
<dbReference type="EMBL" id="CAGS01000118">
    <property type="protein sequence ID" value="CCF83221.1"/>
    <property type="molecule type" value="Genomic_DNA"/>
</dbReference>
<dbReference type="AlphaFoldDB" id="I4EEV9"/>
<evidence type="ECO:0000313" key="2">
    <source>
        <dbReference type="Proteomes" id="UP000004221"/>
    </source>
</evidence>